<gene>
    <name evidence="1" type="ORF">DAT39_005017</name>
</gene>
<proteinExistence type="predicted"/>
<keyword evidence="2" id="KW-1185">Reference proteome</keyword>
<evidence type="ECO:0000313" key="2">
    <source>
        <dbReference type="Proteomes" id="UP000727407"/>
    </source>
</evidence>
<comment type="caution">
    <text evidence="1">The sequence shown here is derived from an EMBL/GenBank/DDBJ whole genome shotgun (WGS) entry which is preliminary data.</text>
</comment>
<name>A0A8J4U3Q0_CLAMG</name>
<organism evidence="1 2">
    <name type="scientific">Clarias magur</name>
    <name type="common">Asian catfish</name>
    <name type="synonym">Macropteronotus magur</name>
    <dbReference type="NCBI Taxonomy" id="1594786"/>
    <lineage>
        <taxon>Eukaryota</taxon>
        <taxon>Metazoa</taxon>
        <taxon>Chordata</taxon>
        <taxon>Craniata</taxon>
        <taxon>Vertebrata</taxon>
        <taxon>Euteleostomi</taxon>
        <taxon>Actinopterygii</taxon>
        <taxon>Neopterygii</taxon>
        <taxon>Teleostei</taxon>
        <taxon>Ostariophysi</taxon>
        <taxon>Siluriformes</taxon>
        <taxon>Clariidae</taxon>
        <taxon>Clarias</taxon>
    </lineage>
</organism>
<dbReference type="AlphaFoldDB" id="A0A8J4U3Q0"/>
<dbReference type="EMBL" id="QNUK01000047">
    <property type="protein sequence ID" value="KAF5905260.1"/>
    <property type="molecule type" value="Genomic_DNA"/>
</dbReference>
<protein>
    <submittedName>
        <fullName evidence="1">Uncharacterized protein</fullName>
    </submittedName>
</protein>
<reference evidence="1" key="1">
    <citation type="submission" date="2020-07" db="EMBL/GenBank/DDBJ databases">
        <title>Clarias magur genome sequencing, assembly and annotation.</title>
        <authorList>
            <person name="Kushwaha B."/>
            <person name="Kumar R."/>
            <person name="Das P."/>
            <person name="Joshi C.G."/>
            <person name="Kumar D."/>
            <person name="Nagpure N.S."/>
            <person name="Pandey M."/>
            <person name="Agarwal S."/>
            <person name="Srivastava S."/>
            <person name="Singh M."/>
            <person name="Sahoo L."/>
            <person name="Jayasankar P."/>
            <person name="Meher P.K."/>
            <person name="Koringa P.G."/>
            <person name="Iquebal M.A."/>
            <person name="Das S.P."/>
            <person name="Bit A."/>
            <person name="Patnaik S."/>
            <person name="Patel N."/>
            <person name="Shah T.M."/>
            <person name="Hinsu A."/>
            <person name="Jena J.K."/>
        </authorList>
    </citation>
    <scope>NUCLEOTIDE SEQUENCE</scope>
    <source>
        <strain evidence="1">CIFAMagur01</strain>
        <tissue evidence="1">Testis</tissue>
    </source>
</reference>
<accession>A0A8J4U3Q0</accession>
<dbReference type="Proteomes" id="UP000727407">
    <property type="component" value="Unassembled WGS sequence"/>
</dbReference>
<sequence length="88" mass="9755">MPLALSLIPFDLLQVQRTARDCQSPSVKGKEHRVCFCSEDGLEMSRIMGADASPELDWESCVMLSTAHFINYLLSASMHAIPKVSDID</sequence>
<evidence type="ECO:0000313" key="1">
    <source>
        <dbReference type="EMBL" id="KAF5905260.1"/>
    </source>
</evidence>